<organism evidence="1 2">
    <name type="scientific">Caenorhabditis japonica</name>
    <dbReference type="NCBI Taxonomy" id="281687"/>
    <lineage>
        <taxon>Eukaryota</taxon>
        <taxon>Metazoa</taxon>
        <taxon>Ecdysozoa</taxon>
        <taxon>Nematoda</taxon>
        <taxon>Chromadorea</taxon>
        <taxon>Rhabditida</taxon>
        <taxon>Rhabditina</taxon>
        <taxon>Rhabditomorpha</taxon>
        <taxon>Rhabditoidea</taxon>
        <taxon>Rhabditidae</taxon>
        <taxon>Peloderinae</taxon>
        <taxon>Caenorhabditis</taxon>
    </lineage>
</organism>
<evidence type="ECO:0000313" key="2">
    <source>
        <dbReference type="Proteomes" id="UP000005237"/>
    </source>
</evidence>
<name>A0A8R1IBX1_CAEJA</name>
<sequence length="144" mass="16894">MFRRIIPEFSEVFVIEDSELTRTGIGECKVELEKDNPIHKIKYPGVGDRVRIRIPAEKLRSQNRVVPKEVPEVKIETKAKRGRRAMQKDVVKQVQIRVKDKFSVENMKFNEGTRRWKKKSTTKHWSKEIDPLFGCSSDRGSIRK</sequence>
<dbReference type="Proteomes" id="UP000005237">
    <property type="component" value="Unassembled WGS sequence"/>
</dbReference>
<accession>A0A8R1IBX1</accession>
<protein>
    <submittedName>
        <fullName evidence="1">Uncharacterized protein</fullName>
    </submittedName>
</protein>
<evidence type="ECO:0000313" key="1">
    <source>
        <dbReference type="EnsemblMetazoa" id="CJA29155.1"/>
    </source>
</evidence>
<dbReference type="AlphaFoldDB" id="A0A8R1IBX1"/>
<dbReference type="EnsemblMetazoa" id="CJA29155.1">
    <property type="protein sequence ID" value="CJA29155.1"/>
    <property type="gene ID" value="WBGene00184729"/>
</dbReference>
<keyword evidence="2" id="KW-1185">Reference proteome</keyword>
<reference evidence="1" key="2">
    <citation type="submission" date="2022-06" db="UniProtKB">
        <authorList>
            <consortium name="EnsemblMetazoa"/>
        </authorList>
    </citation>
    <scope>IDENTIFICATION</scope>
    <source>
        <strain evidence="1">DF5081</strain>
    </source>
</reference>
<proteinExistence type="predicted"/>
<reference evidence="2" key="1">
    <citation type="submission" date="2010-08" db="EMBL/GenBank/DDBJ databases">
        <authorList>
            <consortium name="Caenorhabditis japonica Sequencing Consortium"/>
            <person name="Wilson R.K."/>
        </authorList>
    </citation>
    <scope>NUCLEOTIDE SEQUENCE [LARGE SCALE GENOMIC DNA]</scope>
    <source>
        <strain evidence="2">DF5081</strain>
    </source>
</reference>